<dbReference type="KEGG" id="banc:PU02_0389"/>
<evidence type="ECO:0000313" key="1">
    <source>
        <dbReference type="EMBL" id="ALE03203.1"/>
    </source>
</evidence>
<gene>
    <name evidence="1" type="ORF">PU02_0389</name>
</gene>
<dbReference type="AlphaFoldDB" id="A0A0M5KSE6"/>
<dbReference type="EMBL" id="CP010401">
    <property type="protein sequence ID" value="ALE03203.1"/>
    <property type="molecule type" value="Genomic_DNA"/>
</dbReference>
<evidence type="ECO:0000313" key="2">
    <source>
        <dbReference type="Proteomes" id="UP000057213"/>
    </source>
</evidence>
<accession>A0A0M5KSE6</accession>
<keyword evidence="2" id="KW-1185">Reference proteome</keyword>
<proteinExistence type="predicted"/>
<dbReference type="PATRIC" id="fig|1318743.3.peg.401"/>
<organism evidence="1 2">
    <name type="scientific">Bartonella ancashensis</name>
    <dbReference type="NCBI Taxonomy" id="1318743"/>
    <lineage>
        <taxon>Bacteria</taxon>
        <taxon>Pseudomonadati</taxon>
        <taxon>Pseudomonadota</taxon>
        <taxon>Alphaproteobacteria</taxon>
        <taxon>Hyphomicrobiales</taxon>
        <taxon>Bartonellaceae</taxon>
        <taxon>Bartonella</taxon>
    </lineage>
</organism>
<dbReference type="Proteomes" id="UP000057213">
    <property type="component" value="Chromosome"/>
</dbReference>
<name>A0A0M5KSE6_9HYPH</name>
<protein>
    <submittedName>
        <fullName evidence="1">Uncharacterized protein</fullName>
    </submittedName>
</protein>
<sequence length="44" mass="5363">MLYEGVWSGIFIQFKRRFFSEFSKREFLKLCDDKKAMQQLSPNL</sequence>
<reference evidence="1 2" key="1">
    <citation type="journal article" date="2015" name="Genome Announc.">
        <title>Complete Genome Sequence of Bartonella ancashensis Strain 20.00, Isolated from the Blood of a Patient with Verruga Peruana.</title>
        <authorList>
            <person name="Hang J."/>
            <person name="Mullins K.E."/>
            <person name="Clifford R.J."/>
            <person name="Onmus-Leone F."/>
            <person name="Yang Y."/>
            <person name="Jiang J."/>
            <person name="Leguia M."/>
            <person name="Kasper M.R."/>
            <person name="Maguina C."/>
            <person name="Lesho E.P."/>
            <person name="Jarman R.G."/>
            <person name="Richards A.L."/>
            <person name="Blazes D."/>
        </authorList>
    </citation>
    <scope>NUCLEOTIDE SEQUENCE [LARGE SCALE GENOMIC DNA]</scope>
    <source>
        <strain evidence="1 2">20.00</strain>
    </source>
</reference>